<dbReference type="RefSeq" id="WP_008864098.1">
    <property type="nucleotide sequence ID" value="NZ_GL883704.1"/>
</dbReference>
<evidence type="ECO:0000313" key="3">
    <source>
        <dbReference type="Proteomes" id="UP000005156"/>
    </source>
</evidence>
<reference evidence="2 3" key="1">
    <citation type="submission" date="2011-02" db="EMBL/GenBank/DDBJ databases">
        <authorList>
            <person name="Weinstock G."/>
            <person name="Sodergren E."/>
            <person name="Clifton S."/>
            <person name="Fulton L."/>
            <person name="Fulton B."/>
            <person name="Courtney L."/>
            <person name="Fronick C."/>
            <person name="Harrison M."/>
            <person name="Strong C."/>
            <person name="Farmer C."/>
            <person name="Delahaunty K."/>
            <person name="Markovic C."/>
            <person name="Hall O."/>
            <person name="Minx P."/>
            <person name="Tomlinson C."/>
            <person name="Mitreva M."/>
            <person name="Hou S."/>
            <person name="Chen J."/>
            <person name="Wollam A."/>
            <person name="Pepin K.H."/>
            <person name="Johnson M."/>
            <person name="Bhonagiri V."/>
            <person name="Zhang X."/>
            <person name="Suruliraj S."/>
            <person name="Warren W."/>
            <person name="Chinwalla A."/>
            <person name="Mardis E.R."/>
            <person name="Wilson R.K."/>
        </authorList>
    </citation>
    <scope>NUCLEOTIDE SEQUENCE [LARGE SCALE GENOMIC DNA]</scope>
    <source>
        <strain evidence="2 3">YIT 11859</strain>
    </source>
</reference>
<name>F3QJX1_9BURK</name>
<evidence type="ECO:0008006" key="4">
    <source>
        <dbReference type="Google" id="ProtNLM"/>
    </source>
</evidence>
<feature type="coiled-coil region" evidence="1">
    <location>
        <begin position="99"/>
        <end position="180"/>
    </location>
</feature>
<dbReference type="EMBL" id="AFBP01000031">
    <property type="protein sequence ID" value="EGG55124.1"/>
    <property type="molecule type" value="Genomic_DNA"/>
</dbReference>
<comment type="caution">
    <text evidence="2">The sequence shown here is derived from an EMBL/GenBank/DDBJ whole genome shotgun (WGS) entry which is preliminary data.</text>
</comment>
<dbReference type="AlphaFoldDB" id="F3QJX1"/>
<keyword evidence="1" id="KW-0175">Coiled coil</keyword>
<keyword evidence="3" id="KW-1185">Reference proteome</keyword>
<dbReference type="Proteomes" id="UP000005156">
    <property type="component" value="Unassembled WGS sequence"/>
</dbReference>
<dbReference type="HOGENOM" id="CLU_1223782_0_0_4"/>
<organism evidence="2 3">
    <name type="scientific">Parasutterella excrementihominis YIT 11859</name>
    <dbReference type="NCBI Taxonomy" id="762966"/>
    <lineage>
        <taxon>Bacteria</taxon>
        <taxon>Pseudomonadati</taxon>
        <taxon>Pseudomonadota</taxon>
        <taxon>Betaproteobacteria</taxon>
        <taxon>Burkholderiales</taxon>
        <taxon>Sutterellaceae</taxon>
        <taxon>Parasutterella</taxon>
    </lineage>
</organism>
<sequence length="226" mass="26255">MPKPPFVAKENVERFILSFVHENKKLPTMAEIRNHFGGGSMNRYSEILKGMNISAPEKKSPLTLDPLETSQLMAGIIPFFEQKMARLVKERTENDRDLRLASVDALAEMQKKYEELEEASREKELRFTVTLKDQESRFISELKSLTQTAAEEKVQLQAEIQVLREKLQQERERITSVVSENQKAARFFSTLEEFAGKKLEDKDLIKLRNYLARQESSGRYYSRVFS</sequence>
<accession>F3QJX1</accession>
<evidence type="ECO:0000313" key="2">
    <source>
        <dbReference type="EMBL" id="EGG55124.1"/>
    </source>
</evidence>
<gene>
    <name evidence="2" type="ORF">HMPREF9439_01228</name>
</gene>
<protein>
    <recommendedName>
        <fullName evidence="4">KfrA N-terminal DNA-binding domain-containing protein</fullName>
    </recommendedName>
</protein>
<evidence type="ECO:0000256" key="1">
    <source>
        <dbReference type="SAM" id="Coils"/>
    </source>
</evidence>
<dbReference type="GeneID" id="43348658"/>
<proteinExistence type="predicted"/>